<keyword evidence="6" id="KW-1185">Reference proteome</keyword>
<evidence type="ECO:0000256" key="1">
    <source>
        <dbReference type="ARBA" id="ARBA00007358"/>
    </source>
</evidence>
<evidence type="ECO:0000313" key="6">
    <source>
        <dbReference type="Proteomes" id="UP000428325"/>
    </source>
</evidence>
<feature type="domain" description="Alcohol dehydrogenase iron-type/glycerol dehydrogenase GldA" evidence="3">
    <location>
        <begin position="16"/>
        <end position="183"/>
    </location>
</feature>
<dbReference type="InterPro" id="IPR001670">
    <property type="entry name" value="ADH_Fe/GldA"/>
</dbReference>
<keyword evidence="2" id="KW-0560">Oxidoreductase</keyword>
<accession>A0A6B9FFD4</accession>
<gene>
    <name evidence="5" type="ORF">EI982_14195</name>
</gene>
<evidence type="ECO:0000313" key="5">
    <source>
        <dbReference type="EMBL" id="QGX95850.1"/>
    </source>
</evidence>
<dbReference type="Pfam" id="PF25137">
    <property type="entry name" value="ADH_Fe_C"/>
    <property type="match status" value="1"/>
</dbReference>
<dbReference type="GeneID" id="99243549"/>
<dbReference type="InterPro" id="IPR056798">
    <property type="entry name" value="ADH_Fe_C"/>
</dbReference>
<proteinExistence type="inferred from homology"/>
<sequence length="397" mass="41342">MSDIGSLDTSHAIRSPAHVEYGSGAIDALEPFAADRDADSALLVTDEHLSTTGVVDGPRARLEAAGVDVTVYDGVAPEPKLSMVEASAELVADHDVVVGVGGGSSMDTAKFAAALAATDRPVRELLGMDNVPNPTKPLALVPTTAGTGSEVTHIGVFADERAGGVKKVVFSPHLFADLAAVDPDLTATLPPGVAAATGLDALTHAVESYVTLLRTPYTDTLALRAVELVAENLRPAVTQGTANDAARANMSLAATLAGQAFVNSGLGAVHALTYPLGMECDLGHGLANGVLLPHVMRYNVPAEVDRFADLAAALGAERRPGESERAFAERSVEATFDLLEDVDVPTSIAAFDDFDRGAFADFADVAFEHSEHNIERNPRAMDREDVIDVFEAAVAGR</sequence>
<reference evidence="5 6" key="1">
    <citation type="submission" date="2018-12" db="EMBL/GenBank/DDBJ databases">
        <title>Complete genome sequence of Haloplanus rallus MBLA0036.</title>
        <authorList>
            <person name="Nam Y.-d."/>
            <person name="Kang J."/>
            <person name="Chung W.-H."/>
            <person name="Park Y.S."/>
        </authorList>
    </citation>
    <scope>NUCLEOTIDE SEQUENCE [LARGE SCALE GENOMIC DNA]</scope>
    <source>
        <strain evidence="5 6">MBLA0036</strain>
    </source>
</reference>
<dbReference type="InterPro" id="IPR039697">
    <property type="entry name" value="Alcohol_dehydrogenase_Fe"/>
</dbReference>
<dbReference type="FunFam" id="3.40.50.1970:FF:000003">
    <property type="entry name" value="Alcohol dehydrogenase, iron-containing"/>
    <property type="match status" value="1"/>
</dbReference>
<dbReference type="KEGG" id="hra:EI982_14195"/>
<dbReference type="FunFam" id="1.20.1090.10:FF:000001">
    <property type="entry name" value="Aldehyde-alcohol dehydrogenase"/>
    <property type="match status" value="1"/>
</dbReference>
<evidence type="ECO:0000259" key="3">
    <source>
        <dbReference type="Pfam" id="PF00465"/>
    </source>
</evidence>
<dbReference type="Proteomes" id="UP000428325">
    <property type="component" value="Chromosome"/>
</dbReference>
<dbReference type="GO" id="GO:0046872">
    <property type="term" value="F:metal ion binding"/>
    <property type="evidence" value="ECO:0007669"/>
    <property type="project" value="InterPro"/>
</dbReference>
<dbReference type="AlphaFoldDB" id="A0A6B9FFD4"/>
<dbReference type="Gene3D" id="3.40.50.1970">
    <property type="match status" value="1"/>
</dbReference>
<dbReference type="RefSeq" id="WP_157690309.1">
    <property type="nucleotide sequence ID" value="NZ_CP034345.1"/>
</dbReference>
<dbReference type="Gene3D" id="1.20.1090.10">
    <property type="entry name" value="Dehydroquinate synthase-like - alpha domain"/>
    <property type="match status" value="1"/>
</dbReference>
<feature type="domain" description="Fe-containing alcohol dehydrogenase-like C-terminal" evidence="4">
    <location>
        <begin position="195"/>
        <end position="394"/>
    </location>
</feature>
<dbReference type="GO" id="GO:0004022">
    <property type="term" value="F:alcohol dehydrogenase (NAD+) activity"/>
    <property type="evidence" value="ECO:0007669"/>
    <property type="project" value="TreeGrafter"/>
</dbReference>
<dbReference type="EMBL" id="CP034345">
    <property type="protein sequence ID" value="QGX95850.1"/>
    <property type="molecule type" value="Genomic_DNA"/>
</dbReference>
<dbReference type="OrthoDB" id="57329at2157"/>
<evidence type="ECO:0000259" key="4">
    <source>
        <dbReference type="Pfam" id="PF25137"/>
    </source>
</evidence>
<dbReference type="PANTHER" id="PTHR11496">
    <property type="entry name" value="ALCOHOL DEHYDROGENASE"/>
    <property type="match status" value="1"/>
</dbReference>
<dbReference type="SUPFAM" id="SSF56796">
    <property type="entry name" value="Dehydroquinate synthase-like"/>
    <property type="match status" value="1"/>
</dbReference>
<comment type="similarity">
    <text evidence="1">Belongs to the iron-containing alcohol dehydrogenase family.</text>
</comment>
<dbReference type="Pfam" id="PF00465">
    <property type="entry name" value="Fe-ADH"/>
    <property type="match status" value="1"/>
</dbReference>
<protein>
    <submittedName>
        <fullName evidence="5">Iron-containing alcohol dehydrogenase</fullName>
    </submittedName>
</protein>
<name>A0A6B9FFD4_9EURY</name>
<evidence type="ECO:0000256" key="2">
    <source>
        <dbReference type="ARBA" id="ARBA00023002"/>
    </source>
</evidence>
<dbReference type="CDD" id="cd08551">
    <property type="entry name" value="Fe-ADH"/>
    <property type="match status" value="1"/>
</dbReference>
<dbReference type="PANTHER" id="PTHR11496:SF102">
    <property type="entry name" value="ALCOHOL DEHYDROGENASE 4"/>
    <property type="match status" value="1"/>
</dbReference>
<organism evidence="5 6">
    <name type="scientific">Haloplanus rallus</name>
    <dbReference type="NCBI Taxonomy" id="1816183"/>
    <lineage>
        <taxon>Archaea</taxon>
        <taxon>Methanobacteriati</taxon>
        <taxon>Methanobacteriota</taxon>
        <taxon>Stenosarchaea group</taxon>
        <taxon>Halobacteria</taxon>
        <taxon>Halobacteriales</taxon>
        <taxon>Haloferacaceae</taxon>
        <taxon>Haloplanus</taxon>
    </lineage>
</organism>